<evidence type="ECO:0008006" key="4">
    <source>
        <dbReference type="Google" id="ProtNLM"/>
    </source>
</evidence>
<keyword evidence="3" id="KW-1185">Reference proteome</keyword>
<feature type="transmembrane region" description="Helical" evidence="1">
    <location>
        <begin position="89"/>
        <end position="107"/>
    </location>
</feature>
<feature type="transmembrane region" description="Helical" evidence="1">
    <location>
        <begin position="113"/>
        <end position="130"/>
    </location>
</feature>
<keyword evidence="1" id="KW-1133">Transmembrane helix</keyword>
<feature type="transmembrane region" description="Helical" evidence="1">
    <location>
        <begin position="228"/>
        <end position="246"/>
    </location>
</feature>
<dbReference type="EMBL" id="RFFL01000009">
    <property type="protein sequence ID" value="RMI00372.1"/>
    <property type="molecule type" value="Genomic_DNA"/>
</dbReference>
<comment type="caution">
    <text evidence="2">The sequence shown here is derived from an EMBL/GenBank/DDBJ whole genome shotgun (WGS) entry which is preliminary data.</text>
</comment>
<keyword evidence="1" id="KW-0812">Transmembrane</keyword>
<organism evidence="2 3">
    <name type="scientific">Stutzerimonas nitrititolerans</name>
    <dbReference type="NCBI Taxonomy" id="2482751"/>
    <lineage>
        <taxon>Bacteria</taxon>
        <taxon>Pseudomonadati</taxon>
        <taxon>Pseudomonadota</taxon>
        <taxon>Gammaproteobacteria</taxon>
        <taxon>Pseudomonadales</taxon>
        <taxon>Pseudomonadaceae</taxon>
        <taxon>Stutzerimonas</taxon>
    </lineage>
</organism>
<evidence type="ECO:0000313" key="2">
    <source>
        <dbReference type="EMBL" id="RMI00372.1"/>
    </source>
</evidence>
<gene>
    <name evidence="2" type="ORF">EA795_12680</name>
</gene>
<dbReference type="Proteomes" id="UP000269134">
    <property type="component" value="Unassembled WGS sequence"/>
</dbReference>
<proteinExistence type="predicted"/>
<feature type="transmembrane region" description="Helical" evidence="1">
    <location>
        <begin position="161"/>
        <end position="183"/>
    </location>
</feature>
<sequence length="327" mass="38315">MVLSLFALHKNTKNYLAAFFISGLFFLGSILIFPFFYGGDQIAYRGFYDEVVGLNLLEAFYFYREKLGTFEPVYFLFVYFCSMFFDKNIILSLVNFFLVYFVVLWMLRVKVNPCIYLLLFPNFYLMVLFFSAERLKFALVIFLLSFFFRGILRYFFQGISIFAHVQVVMLVVAERSSSFAFILKRVARGRLPYSSFGFFVLLFFLFIFLFVMRNHILGKLPYYLDNGGFRSLVKPLLFMMAAVFYAKDEKFKAFLSSFPLVLMSFFVGGERIVIFSYFVFMYYGLRYNGGINFAVLLAGAYFSFRGIDFICRVLKFGDGFYGVAYDS</sequence>
<feature type="transmembrane region" description="Helical" evidence="1">
    <location>
        <begin position="195"/>
        <end position="216"/>
    </location>
</feature>
<evidence type="ECO:0000313" key="3">
    <source>
        <dbReference type="Proteomes" id="UP000269134"/>
    </source>
</evidence>
<feature type="transmembrane region" description="Helical" evidence="1">
    <location>
        <begin position="289"/>
        <end position="307"/>
    </location>
</feature>
<feature type="transmembrane region" description="Helical" evidence="1">
    <location>
        <begin position="258"/>
        <end position="283"/>
    </location>
</feature>
<protein>
    <recommendedName>
        <fullName evidence="4">EpsG family protein</fullName>
    </recommendedName>
</protein>
<feature type="transmembrane region" description="Helical" evidence="1">
    <location>
        <begin position="15"/>
        <end position="37"/>
    </location>
</feature>
<dbReference type="GeneID" id="84609891"/>
<name>A0ABX9V3K0_9GAMM</name>
<dbReference type="RefSeq" id="WP_122077662.1">
    <property type="nucleotide sequence ID" value="NZ_RFFL01000009.1"/>
</dbReference>
<evidence type="ECO:0000256" key="1">
    <source>
        <dbReference type="SAM" id="Phobius"/>
    </source>
</evidence>
<keyword evidence="1" id="KW-0472">Membrane</keyword>
<reference evidence="2 3" key="1">
    <citation type="submission" date="2018-10" db="EMBL/GenBank/DDBJ databases">
        <title>Pseudomonas sp. GL14 genome.</title>
        <authorList>
            <person name="Peng J."/>
            <person name="Liu Z.-P."/>
        </authorList>
    </citation>
    <scope>NUCLEOTIDE SEQUENCE [LARGE SCALE GENOMIC DNA]</scope>
    <source>
        <strain evidence="2 3">GL14</strain>
    </source>
</reference>
<accession>A0ABX9V3K0</accession>